<evidence type="ECO:0000313" key="4">
    <source>
        <dbReference type="Proteomes" id="UP000244915"/>
    </source>
</evidence>
<dbReference type="Gene3D" id="3.40.50.80">
    <property type="entry name" value="Nucleotide-binding domain of ferredoxin-NADP reductase (FNR) module"/>
    <property type="match status" value="1"/>
</dbReference>
<accession>A0A2U8HAZ7</accession>
<dbReference type="Pfam" id="PF08021">
    <property type="entry name" value="FAD_binding_9"/>
    <property type="match status" value="1"/>
</dbReference>
<dbReference type="EMBL" id="CP022189">
    <property type="protein sequence ID" value="AWI83127.1"/>
    <property type="molecule type" value="Genomic_DNA"/>
</dbReference>
<dbReference type="PANTHER" id="PTHR30157:SF0">
    <property type="entry name" value="NADPH-DEPENDENT FERRIC-CHELATE REDUCTASE"/>
    <property type="match status" value="1"/>
</dbReference>
<dbReference type="InterPro" id="IPR017938">
    <property type="entry name" value="Riboflavin_synthase-like_b-brl"/>
</dbReference>
<name>A0A2U8HAZ7_9RHOB</name>
<dbReference type="Proteomes" id="UP000244915">
    <property type="component" value="Chromosome 1"/>
</dbReference>
<dbReference type="RefSeq" id="WP_108965014.1">
    <property type="nucleotide sequence ID" value="NZ_CP022189.1"/>
</dbReference>
<reference evidence="3 4" key="1">
    <citation type="submission" date="2017-06" db="EMBL/GenBank/DDBJ databases">
        <title>Yangia sp. YSBP01 complete genome sequence.</title>
        <authorList>
            <person name="Woo J.-H."/>
            <person name="Kim H.-S."/>
        </authorList>
    </citation>
    <scope>NUCLEOTIDE SEQUENCE [LARGE SCALE GENOMIC DNA]</scope>
    <source>
        <strain evidence="3 4">YSBP01</strain>
    </source>
</reference>
<dbReference type="Pfam" id="PF04954">
    <property type="entry name" value="SIP"/>
    <property type="match status" value="1"/>
</dbReference>
<dbReference type="Gene3D" id="2.40.30.10">
    <property type="entry name" value="Translation factors"/>
    <property type="match status" value="1"/>
</dbReference>
<evidence type="ECO:0000256" key="1">
    <source>
        <dbReference type="ARBA" id="ARBA00035644"/>
    </source>
</evidence>
<dbReference type="OrthoDB" id="9814826at2"/>
<protein>
    <submittedName>
        <fullName evidence="3">NADPH-dependent ferric siderophore reductase</fullName>
    </submittedName>
</protein>
<dbReference type="GO" id="GO:0016491">
    <property type="term" value="F:oxidoreductase activity"/>
    <property type="evidence" value="ECO:0007669"/>
    <property type="project" value="InterPro"/>
</dbReference>
<organism evidence="3 4">
    <name type="scientific">Alloyangia pacifica</name>
    <dbReference type="NCBI Taxonomy" id="311180"/>
    <lineage>
        <taxon>Bacteria</taxon>
        <taxon>Pseudomonadati</taxon>
        <taxon>Pseudomonadota</taxon>
        <taxon>Alphaproteobacteria</taxon>
        <taxon>Rhodobacterales</taxon>
        <taxon>Roseobacteraceae</taxon>
        <taxon>Alloyangia</taxon>
    </lineage>
</organism>
<dbReference type="InterPro" id="IPR039261">
    <property type="entry name" value="FNR_nucleotide-bd"/>
</dbReference>
<dbReference type="KEGG" id="ypac:CEW88_05275"/>
<dbReference type="InterPro" id="IPR007037">
    <property type="entry name" value="SIP_rossman_dom"/>
</dbReference>
<dbReference type="InterPro" id="IPR039374">
    <property type="entry name" value="SIP_fam"/>
</dbReference>
<proteinExistence type="inferred from homology"/>
<sequence>MENVITRHKHELKRRTLRVRETERLTPHMIRITLDGPELDGFTSLGADDHIKLFFPGPEADKPQMRDYTPRRYDAEAGTLVLDFAIHDAGPATDWAESAAPGDTLRIGGPRGSAVIAPVFDWYLLIGDETALPAIGRRIEELPEGVTAITLAAVPAPGDEQRFESAATQKPHWLHRPVAQAHEPETLLDAARALTLPEGHGFVWIAAEAQVARALKLHFLNERQHPPHWLKAAGYWVKGGAGTSDKALN</sequence>
<gene>
    <name evidence="3" type="ORF">CEW88_05275</name>
</gene>
<dbReference type="InterPro" id="IPR013113">
    <property type="entry name" value="SIP_FAD-bd"/>
</dbReference>
<dbReference type="PROSITE" id="PS51384">
    <property type="entry name" value="FAD_FR"/>
    <property type="match status" value="1"/>
</dbReference>
<dbReference type="PANTHER" id="PTHR30157">
    <property type="entry name" value="FERRIC REDUCTASE, NADPH-DEPENDENT"/>
    <property type="match status" value="1"/>
</dbReference>
<dbReference type="SUPFAM" id="SSF63380">
    <property type="entry name" value="Riboflavin synthase domain-like"/>
    <property type="match status" value="1"/>
</dbReference>
<dbReference type="InterPro" id="IPR017927">
    <property type="entry name" value="FAD-bd_FR_type"/>
</dbReference>
<evidence type="ECO:0000313" key="3">
    <source>
        <dbReference type="EMBL" id="AWI83127.1"/>
    </source>
</evidence>
<dbReference type="CDD" id="cd06193">
    <property type="entry name" value="siderophore_interacting"/>
    <property type="match status" value="1"/>
</dbReference>
<dbReference type="AlphaFoldDB" id="A0A2U8HAZ7"/>
<feature type="domain" description="FAD-binding FR-type" evidence="2">
    <location>
        <begin position="12"/>
        <end position="117"/>
    </location>
</feature>
<comment type="similarity">
    <text evidence="1">Belongs to the SIP oxidoreductase family.</text>
</comment>
<evidence type="ECO:0000259" key="2">
    <source>
        <dbReference type="PROSITE" id="PS51384"/>
    </source>
</evidence>